<sequence>MTVILAERVARLKPSASLAAKQMVADLNAAGRRVIDLTIGEPDLDTPAHIVDAAIAAMKEGDTHYTSTPGTPALRTAIIAKLKRDSGVTVRPENITVGSGAKQLIFEAFAATVEEGVEVIVPAPYWVSYPDMVAVQGGRPVIVPCPEVDGFKLTPAALKAAITPRTRWLVLNSPNNPTGAMYSRDEIAALCDVLRDHPQVWVMTDEIYEHIAYDGNEAVTPMAVAPDLADRMLMINGVSKAYAMTGWRVGYAVGPKDLIAAMTKLISQSTTCASSISQAAAAVALSGDQSCVREATAIFRTRRDRMVEILSQAPGLRVTAPDGAFYLYPSVAGLIGCVTPAGKRLETDVDVAFYLLEAANVAVLDGTAYGLSPYLRLSFGTSMAEVEAGAKAIVDACRALVGQEATV</sequence>
<comment type="similarity">
    <text evidence="2 8">Belongs to the class-I pyridoxal-phosphate-dependent aminotransferase family.</text>
</comment>
<dbReference type="PROSITE" id="PS00105">
    <property type="entry name" value="AA_TRANSFER_CLASS_1"/>
    <property type="match status" value="1"/>
</dbReference>
<comment type="cofactor">
    <cofactor evidence="1 8">
        <name>pyridoxal 5'-phosphate</name>
        <dbReference type="ChEBI" id="CHEBI:597326"/>
    </cofactor>
</comment>
<evidence type="ECO:0000256" key="6">
    <source>
        <dbReference type="ARBA" id="ARBA00022898"/>
    </source>
</evidence>
<dbReference type="FunFam" id="3.40.640.10:FF:000033">
    <property type="entry name" value="Aspartate aminotransferase"/>
    <property type="match status" value="1"/>
</dbReference>
<evidence type="ECO:0000256" key="4">
    <source>
        <dbReference type="ARBA" id="ARBA00022576"/>
    </source>
</evidence>
<dbReference type="EC" id="2.6.1.-" evidence="8"/>
<comment type="catalytic activity">
    <reaction evidence="7">
        <text>L-aspartate + 2-oxoglutarate = oxaloacetate + L-glutamate</text>
        <dbReference type="Rhea" id="RHEA:21824"/>
        <dbReference type="ChEBI" id="CHEBI:16452"/>
        <dbReference type="ChEBI" id="CHEBI:16810"/>
        <dbReference type="ChEBI" id="CHEBI:29985"/>
        <dbReference type="ChEBI" id="CHEBI:29991"/>
        <dbReference type="EC" id="2.6.1.1"/>
    </reaction>
</comment>
<dbReference type="STRING" id="195105.CN97_16825"/>
<dbReference type="Gene3D" id="3.40.640.10">
    <property type="entry name" value="Type I PLP-dependent aspartate aminotransferase-like (Major domain)"/>
    <property type="match status" value="1"/>
</dbReference>
<evidence type="ECO:0000313" key="10">
    <source>
        <dbReference type="EMBL" id="KFI29326.1"/>
    </source>
</evidence>
<dbReference type="InterPro" id="IPR015424">
    <property type="entry name" value="PyrdxlP-dep_Trfase"/>
</dbReference>
<dbReference type="AlphaFoldDB" id="A0A086Y4X6"/>
<dbReference type="PANTHER" id="PTHR46383">
    <property type="entry name" value="ASPARTATE AMINOTRANSFERASE"/>
    <property type="match status" value="1"/>
</dbReference>
<dbReference type="SUPFAM" id="SSF53383">
    <property type="entry name" value="PLP-dependent transferases"/>
    <property type="match status" value="1"/>
</dbReference>
<dbReference type="InterPro" id="IPR015421">
    <property type="entry name" value="PyrdxlP-dep_Trfase_major"/>
</dbReference>
<keyword evidence="5 8" id="KW-0808">Transferase</keyword>
<reference evidence="10 11" key="1">
    <citation type="submission" date="2014-03" db="EMBL/GenBank/DDBJ databases">
        <title>Genome of Haematobacter massiliensis CCUG 47968.</title>
        <authorList>
            <person name="Wang D."/>
            <person name="Wang G."/>
        </authorList>
    </citation>
    <scope>NUCLEOTIDE SEQUENCE [LARGE SCALE GENOMIC DNA]</scope>
    <source>
        <strain evidence="10 11">CCUG 47968</strain>
    </source>
</reference>
<evidence type="ECO:0000256" key="2">
    <source>
        <dbReference type="ARBA" id="ARBA00007441"/>
    </source>
</evidence>
<keyword evidence="4 8" id="KW-0032">Aminotransferase</keyword>
<name>A0A086Y4X6_9RHOB</name>
<dbReference type="CDD" id="cd00609">
    <property type="entry name" value="AAT_like"/>
    <property type="match status" value="1"/>
</dbReference>
<dbReference type="InterPro" id="IPR004838">
    <property type="entry name" value="NHTrfase_class1_PyrdxlP-BS"/>
</dbReference>
<dbReference type="InterPro" id="IPR050596">
    <property type="entry name" value="AspAT/PAT-like"/>
</dbReference>
<dbReference type="GO" id="GO:0006520">
    <property type="term" value="P:amino acid metabolic process"/>
    <property type="evidence" value="ECO:0007669"/>
    <property type="project" value="InterPro"/>
</dbReference>
<dbReference type="InterPro" id="IPR004839">
    <property type="entry name" value="Aminotransferase_I/II_large"/>
</dbReference>
<dbReference type="eggNOG" id="COG0436">
    <property type="taxonomic scope" value="Bacteria"/>
</dbReference>
<evidence type="ECO:0000256" key="5">
    <source>
        <dbReference type="ARBA" id="ARBA00022679"/>
    </source>
</evidence>
<evidence type="ECO:0000256" key="1">
    <source>
        <dbReference type="ARBA" id="ARBA00001933"/>
    </source>
</evidence>
<evidence type="ECO:0000256" key="3">
    <source>
        <dbReference type="ARBA" id="ARBA00011738"/>
    </source>
</evidence>
<keyword evidence="11" id="KW-1185">Reference proteome</keyword>
<organism evidence="10 11">
    <name type="scientific">Haematobacter massiliensis</name>
    <dbReference type="NCBI Taxonomy" id="195105"/>
    <lineage>
        <taxon>Bacteria</taxon>
        <taxon>Pseudomonadati</taxon>
        <taxon>Pseudomonadota</taxon>
        <taxon>Alphaproteobacteria</taxon>
        <taxon>Rhodobacterales</taxon>
        <taxon>Paracoccaceae</taxon>
        <taxon>Haematobacter</taxon>
    </lineage>
</organism>
<dbReference type="GO" id="GO:0004069">
    <property type="term" value="F:L-aspartate:2-oxoglutarate aminotransferase activity"/>
    <property type="evidence" value="ECO:0007669"/>
    <property type="project" value="UniProtKB-EC"/>
</dbReference>
<proteinExistence type="inferred from homology"/>
<evidence type="ECO:0000256" key="7">
    <source>
        <dbReference type="ARBA" id="ARBA00049185"/>
    </source>
</evidence>
<dbReference type="RefSeq" id="WP_035710882.1">
    <property type="nucleotide sequence ID" value="NZ_CAMIFG010000062.1"/>
</dbReference>
<dbReference type="PANTHER" id="PTHR46383:SF1">
    <property type="entry name" value="ASPARTATE AMINOTRANSFERASE"/>
    <property type="match status" value="1"/>
</dbReference>
<comment type="subunit">
    <text evidence="3">Homodimer.</text>
</comment>
<dbReference type="EMBL" id="JGYG01000006">
    <property type="protein sequence ID" value="KFI29326.1"/>
    <property type="molecule type" value="Genomic_DNA"/>
</dbReference>
<accession>A0A086Y4X6</accession>
<evidence type="ECO:0000313" key="11">
    <source>
        <dbReference type="Proteomes" id="UP000028826"/>
    </source>
</evidence>
<dbReference type="Pfam" id="PF00155">
    <property type="entry name" value="Aminotran_1_2"/>
    <property type="match status" value="1"/>
</dbReference>
<keyword evidence="6" id="KW-0663">Pyridoxal phosphate</keyword>
<dbReference type="OrthoDB" id="9763453at2"/>
<dbReference type="Gene3D" id="3.90.1150.10">
    <property type="entry name" value="Aspartate Aminotransferase, domain 1"/>
    <property type="match status" value="1"/>
</dbReference>
<feature type="domain" description="Aminotransferase class I/classII large" evidence="9">
    <location>
        <begin position="33"/>
        <end position="393"/>
    </location>
</feature>
<evidence type="ECO:0000256" key="8">
    <source>
        <dbReference type="RuleBase" id="RU000481"/>
    </source>
</evidence>
<comment type="caution">
    <text evidence="10">The sequence shown here is derived from an EMBL/GenBank/DDBJ whole genome shotgun (WGS) entry which is preliminary data.</text>
</comment>
<dbReference type="Proteomes" id="UP000028826">
    <property type="component" value="Unassembled WGS sequence"/>
</dbReference>
<protein>
    <recommendedName>
        <fullName evidence="8">Aminotransferase</fullName>
        <ecNumber evidence="8">2.6.1.-</ecNumber>
    </recommendedName>
</protein>
<gene>
    <name evidence="10" type="ORF">CN97_16825</name>
</gene>
<dbReference type="InterPro" id="IPR015422">
    <property type="entry name" value="PyrdxlP-dep_Trfase_small"/>
</dbReference>
<evidence type="ECO:0000259" key="9">
    <source>
        <dbReference type="Pfam" id="PF00155"/>
    </source>
</evidence>
<dbReference type="GO" id="GO:0030170">
    <property type="term" value="F:pyridoxal phosphate binding"/>
    <property type="evidence" value="ECO:0007669"/>
    <property type="project" value="InterPro"/>
</dbReference>